<sequence length="63" mass="6885">MLPRDIKVRLAVEAAASLGWCEWVGEGVTIGLSRFGASAPYPGNFRHLGFTVENVVQEAQRLL</sequence>
<evidence type="ECO:0000256" key="2">
    <source>
        <dbReference type="ARBA" id="ARBA00022842"/>
    </source>
</evidence>
<reference evidence="4" key="1">
    <citation type="submission" date="2009-10" db="EMBL/GenBank/DDBJ databases">
        <title>Diversity of trophic interactions inside an arsenic-rich microbial ecosystem.</title>
        <authorList>
            <person name="Bertin P.N."/>
            <person name="Heinrich-Salmeron A."/>
            <person name="Pelletier E."/>
            <person name="Goulhen-Chollet F."/>
            <person name="Arsene-Ploetze F."/>
            <person name="Gallien S."/>
            <person name="Calteau A."/>
            <person name="Vallenet D."/>
            <person name="Casiot C."/>
            <person name="Chane-Woon-Ming B."/>
            <person name="Giloteaux L."/>
            <person name="Barakat M."/>
            <person name="Bonnefoy V."/>
            <person name="Bruneel O."/>
            <person name="Chandler M."/>
            <person name="Cleiss J."/>
            <person name="Duran R."/>
            <person name="Elbaz-Poulichet F."/>
            <person name="Fonknechten N."/>
            <person name="Lauga B."/>
            <person name="Mornico D."/>
            <person name="Ortet P."/>
            <person name="Schaeffer C."/>
            <person name="Siguier P."/>
            <person name="Alexander Thil Smith A."/>
            <person name="Van Dorsselaer A."/>
            <person name="Weissenbach J."/>
            <person name="Medigue C."/>
            <person name="Le Paslier D."/>
        </authorList>
    </citation>
    <scope>NUCLEOTIDE SEQUENCE</scope>
</reference>
<dbReference type="SUPFAM" id="SSF52922">
    <property type="entry name" value="TK C-terminal domain-like"/>
    <property type="match status" value="1"/>
</dbReference>
<dbReference type="EMBL" id="CABP01000192">
    <property type="protein sequence ID" value="CBI06613.1"/>
    <property type="molecule type" value="Genomic_DNA"/>
</dbReference>
<dbReference type="PANTHER" id="PTHR43522:SF2">
    <property type="entry name" value="TRANSKETOLASE 1-RELATED"/>
    <property type="match status" value="1"/>
</dbReference>
<keyword evidence="4" id="KW-0808">Transferase</keyword>
<feature type="domain" description="Transketolase-like C-terminal" evidence="3">
    <location>
        <begin position="1"/>
        <end position="51"/>
    </location>
</feature>
<dbReference type="InterPro" id="IPR033247">
    <property type="entry name" value="Transketolase_fam"/>
</dbReference>
<evidence type="ECO:0000256" key="1">
    <source>
        <dbReference type="ARBA" id="ARBA00022723"/>
    </source>
</evidence>
<dbReference type="GO" id="GO:0004802">
    <property type="term" value="F:transketolase activity"/>
    <property type="evidence" value="ECO:0007669"/>
    <property type="project" value="UniProtKB-EC"/>
</dbReference>
<dbReference type="InterPro" id="IPR009014">
    <property type="entry name" value="Transketo_C/PFOR_II"/>
</dbReference>
<gene>
    <name evidence="4" type="ORF">CARN5_3174</name>
</gene>
<dbReference type="EC" id="2.2.1.1" evidence="4"/>
<proteinExistence type="predicted"/>
<dbReference type="GO" id="GO:0005829">
    <property type="term" value="C:cytosol"/>
    <property type="evidence" value="ECO:0007669"/>
    <property type="project" value="TreeGrafter"/>
</dbReference>
<name>E6QH98_9ZZZZ</name>
<dbReference type="InterPro" id="IPR055152">
    <property type="entry name" value="Transketolase-like_C_2"/>
</dbReference>
<organism evidence="4">
    <name type="scientific">mine drainage metagenome</name>
    <dbReference type="NCBI Taxonomy" id="410659"/>
    <lineage>
        <taxon>unclassified sequences</taxon>
        <taxon>metagenomes</taxon>
        <taxon>ecological metagenomes</taxon>
    </lineage>
</organism>
<accession>E6QH98</accession>
<dbReference type="GO" id="GO:0046872">
    <property type="term" value="F:metal ion binding"/>
    <property type="evidence" value="ECO:0007669"/>
    <property type="project" value="UniProtKB-KW"/>
</dbReference>
<dbReference type="Gene3D" id="3.40.50.920">
    <property type="match status" value="1"/>
</dbReference>
<evidence type="ECO:0000313" key="4">
    <source>
        <dbReference type="EMBL" id="CBI06613.1"/>
    </source>
</evidence>
<keyword evidence="1" id="KW-0479">Metal-binding</keyword>
<dbReference type="GO" id="GO:0006098">
    <property type="term" value="P:pentose-phosphate shunt"/>
    <property type="evidence" value="ECO:0007669"/>
    <property type="project" value="TreeGrafter"/>
</dbReference>
<keyword evidence="2" id="KW-0460">Magnesium</keyword>
<evidence type="ECO:0000259" key="3">
    <source>
        <dbReference type="Pfam" id="PF22613"/>
    </source>
</evidence>
<dbReference type="PANTHER" id="PTHR43522">
    <property type="entry name" value="TRANSKETOLASE"/>
    <property type="match status" value="1"/>
</dbReference>
<protein>
    <submittedName>
        <fullName evidence="4">Transketolase</fullName>
        <ecNumber evidence="4">2.2.1.1</ecNumber>
    </submittedName>
</protein>
<comment type="caution">
    <text evidence="4">The sequence shown here is derived from an EMBL/GenBank/DDBJ whole genome shotgun (WGS) entry which is preliminary data.</text>
</comment>
<dbReference type="AlphaFoldDB" id="E6QH98"/>
<dbReference type="Pfam" id="PF22613">
    <property type="entry name" value="Transketolase_C_1"/>
    <property type="match status" value="1"/>
</dbReference>